<keyword evidence="6 8" id="KW-0378">Hydrolase</keyword>
<evidence type="ECO:0000313" key="9">
    <source>
        <dbReference type="EMBL" id="GGK47177.1"/>
    </source>
</evidence>
<dbReference type="SUPFAM" id="SSF53474">
    <property type="entry name" value="alpha/beta-Hydrolases"/>
    <property type="match status" value="1"/>
</dbReference>
<proteinExistence type="inferred from homology"/>
<dbReference type="Pfam" id="PF01083">
    <property type="entry name" value="Cutinase"/>
    <property type="match status" value="1"/>
</dbReference>
<evidence type="ECO:0000256" key="4">
    <source>
        <dbReference type="ARBA" id="ARBA00022525"/>
    </source>
</evidence>
<dbReference type="PROSITE" id="PS00155">
    <property type="entry name" value="CUTINASE_1"/>
    <property type="match status" value="1"/>
</dbReference>
<reference evidence="9" key="2">
    <citation type="submission" date="2020-09" db="EMBL/GenBank/DDBJ databases">
        <authorList>
            <person name="Sun Q."/>
            <person name="Zhou Y."/>
        </authorList>
    </citation>
    <scope>NUCLEOTIDE SEQUENCE</scope>
    <source>
        <strain evidence="9">CGMCC 4.7278</strain>
    </source>
</reference>
<dbReference type="Gene3D" id="3.40.50.1820">
    <property type="entry name" value="alpha/beta hydrolase"/>
    <property type="match status" value="1"/>
</dbReference>
<evidence type="ECO:0000256" key="6">
    <source>
        <dbReference type="ARBA" id="ARBA00022801"/>
    </source>
</evidence>
<evidence type="ECO:0000256" key="7">
    <source>
        <dbReference type="ARBA" id="ARBA00023157"/>
    </source>
</evidence>
<reference evidence="9" key="1">
    <citation type="journal article" date="2014" name="Int. J. Syst. Evol. Microbiol.">
        <title>Complete genome sequence of Corynebacterium casei LMG S-19264T (=DSM 44701T), isolated from a smear-ripened cheese.</title>
        <authorList>
            <consortium name="US DOE Joint Genome Institute (JGI-PGF)"/>
            <person name="Walter F."/>
            <person name="Albersmeier A."/>
            <person name="Kalinowski J."/>
            <person name="Ruckert C."/>
        </authorList>
    </citation>
    <scope>NUCLEOTIDE SEQUENCE</scope>
    <source>
        <strain evidence="9">CGMCC 4.7278</strain>
    </source>
</reference>
<dbReference type="AlphaFoldDB" id="A0A917QFA9"/>
<keyword evidence="10" id="KW-1185">Reference proteome</keyword>
<comment type="subcellular location">
    <subcellularLocation>
        <location evidence="1 8">Secreted</location>
    </subcellularLocation>
</comment>
<dbReference type="InterPro" id="IPR029058">
    <property type="entry name" value="AB_hydrolase_fold"/>
</dbReference>
<protein>
    <recommendedName>
        <fullName evidence="8">Cutinase</fullName>
        <ecNumber evidence="8">3.1.1.-</ecNumber>
    </recommendedName>
</protein>
<sequence>MESRRHNGAPESAARAPIGILRGMTARSLSRFVSGLFLAAAIPLVTPVHSATAAPCSDVEVVFARGTAEPGGEIGLTGTSFVEAVRWQAAGKSVSAYGVNYPASSDFTDKLAFAHTVLTGINDARRHIEATVANCPGTRIVLGGYSQGAAVAGFATDGNPPGIPPEYEQYLPAPLAPEAVNHVAAVALFGKPSARFLADGGAPEIVIGDDYLAKTIDLCIAGDIVCDGSPLGNPNAIHTLYGINGMTITAAQFAAQRF</sequence>
<evidence type="ECO:0000313" key="10">
    <source>
        <dbReference type="Proteomes" id="UP000612956"/>
    </source>
</evidence>
<accession>A0A917QFA9</accession>
<dbReference type="Proteomes" id="UP000612956">
    <property type="component" value="Unassembled WGS sequence"/>
</dbReference>
<dbReference type="PANTHER" id="PTHR33630">
    <property type="entry name" value="CUTINASE RV1984C-RELATED-RELATED"/>
    <property type="match status" value="1"/>
</dbReference>
<dbReference type="GO" id="GO:0052689">
    <property type="term" value="F:carboxylic ester hydrolase activity"/>
    <property type="evidence" value="ECO:0007669"/>
    <property type="project" value="UniProtKB-KW"/>
</dbReference>
<dbReference type="PANTHER" id="PTHR33630:SF9">
    <property type="entry name" value="CUTINASE 4"/>
    <property type="match status" value="1"/>
</dbReference>
<evidence type="ECO:0000256" key="2">
    <source>
        <dbReference type="ARBA" id="ARBA00007534"/>
    </source>
</evidence>
<dbReference type="GO" id="GO:0005576">
    <property type="term" value="C:extracellular region"/>
    <property type="evidence" value="ECO:0007669"/>
    <property type="project" value="UniProtKB-SubCell"/>
</dbReference>
<keyword evidence="5" id="KW-0732">Signal</keyword>
<comment type="function">
    <text evidence="8">Catalyzes the hydrolysis of complex carboxylic polyesters found in the cell wall of plants. Degrades cutin, a macromolecule that forms the structure of the plant cuticle.</text>
</comment>
<evidence type="ECO:0000256" key="1">
    <source>
        <dbReference type="ARBA" id="ARBA00004613"/>
    </source>
</evidence>
<keyword evidence="4 8" id="KW-0964">Secreted</keyword>
<dbReference type="InterPro" id="IPR043580">
    <property type="entry name" value="CUTINASE_1"/>
</dbReference>
<dbReference type="EC" id="3.1.1.-" evidence="8"/>
<comment type="similarity">
    <text evidence="2 8">Belongs to the cutinase family.</text>
</comment>
<comment type="caution">
    <text evidence="9">The sequence shown here is derived from an EMBL/GenBank/DDBJ whole genome shotgun (WGS) entry which is preliminary data.</text>
</comment>
<evidence type="ECO:0000256" key="8">
    <source>
        <dbReference type="RuleBase" id="RU361263"/>
    </source>
</evidence>
<dbReference type="InterPro" id="IPR000675">
    <property type="entry name" value="Cutinase/axe"/>
</dbReference>
<evidence type="ECO:0000256" key="3">
    <source>
        <dbReference type="ARBA" id="ARBA00022487"/>
    </source>
</evidence>
<name>A0A917QFA9_9NOCA</name>
<evidence type="ECO:0000256" key="5">
    <source>
        <dbReference type="ARBA" id="ARBA00022729"/>
    </source>
</evidence>
<gene>
    <name evidence="9" type="ORF">GCM10011591_18080</name>
</gene>
<dbReference type="SMART" id="SM01110">
    <property type="entry name" value="Cutinase"/>
    <property type="match status" value="1"/>
</dbReference>
<keyword evidence="3 8" id="KW-0719">Serine esterase</keyword>
<keyword evidence="7" id="KW-1015">Disulfide bond</keyword>
<organism evidence="9 10">
    <name type="scientific">Nocardia camponoti</name>
    <dbReference type="NCBI Taxonomy" id="1616106"/>
    <lineage>
        <taxon>Bacteria</taxon>
        <taxon>Bacillati</taxon>
        <taxon>Actinomycetota</taxon>
        <taxon>Actinomycetes</taxon>
        <taxon>Mycobacteriales</taxon>
        <taxon>Nocardiaceae</taxon>
        <taxon>Nocardia</taxon>
    </lineage>
</organism>
<dbReference type="EMBL" id="BMMW01000002">
    <property type="protein sequence ID" value="GGK47177.1"/>
    <property type="molecule type" value="Genomic_DNA"/>
</dbReference>